<evidence type="ECO:0000313" key="3">
    <source>
        <dbReference type="Proteomes" id="UP000660680"/>
    </source>
</evidence>
<dbReference type="InterPro" id="IPR005625">
    <property type="entry name" value="PepSY-ass_TM"/>
</dbReference>
<reference evidence="2" key="2">
    <citation type="submission" date="2020-09" db="EMBL/GenBank/DDBJ databases">
        <authorList>
            <person name="Sun Q."/>
            <person name="Ohkuma M."/>
        </authorList>
    </citation>
    <scope>NUCLEOTIDE SEQUENCE</scope>
    <source>
        <strain evidence="2">JCM 3276</strain>
    </source>
</reference>
<feature type="transmembrane region" description="Helical" evidence="1">
    <location>
        <begin position="350"/>
        <end position="375"/>
    </location>
</feature>
<dbReference type="Proteomes" id="UP000660680">
    <property type="component" value="Unassembled WGS sequence"/>
</dbReference>
<feature type="transmembrane region" description="Helical" evidence="1">
    <location>
        <begin position="136"/>
        <end position="155"/>
    </location>
</feature>
<sequence>MAARRVHFLAGIAVAPFVFLLAATGLGHTVAPLLDDLIHPTALFVDEVGAQALPVSEQVSAALIEHRGARVTSVTVPGDPDRTTRVALDVLGVPLSVYVDPYTAVVRGTLESTGTPTREWLAEAHRSLHLGEPGRLYAEFAVSWLPIIVLFGVFLRVSQRRRSGARAWHGALGLALAAALLLIGFSGVQRTVLAGERVSAVLSTAPPRLHAPPVTPAPARVGVDDVVALARSAGLSGALTVVPPERGDRPYEVAESGGGPSQVDKVAVDPYLGRVTAAVGWADYSATAKARAVATAFHHGLLFGWANRLVLAGVALGTIALLALGYRMWWARREAPPPVWRYLSTRARTLLIVGTAGVCWLLPVLGASLVAFAAVDRLARRRSR</sequence>
<feature type="transmembrane region" description="Helical" evidence="1">
    <location>
        <begin position="309"/>
        <end position="329"/>
    </location>
</feature>
<dbReference type="EMBL" id="BMRB01000002">
    <property type="protein sequence ID" value="GGS36430.1"/>
    <property type="molecule type" value="Genomic_DNA"/>
</dbReference>
<evidence type="ECO:0000313" key="2">
    <source>
        <dbReference type="EMBL" id="GGS36430.1"/>
    </source>
</evidence>
<dbReference type="PANTHER" id="PTHR34219:SF1">
    <property type="entry name" value="PEPSY DOMAIN-CONTAINING PROTEIN"/>
    <property type="match status" value="1"/>
</dbReference>
<comment type="caution">
    <text evidence="2">The sequence shown here is derived from an EMBL/GenBank/DDBJ whole genome shotgun (WGS) entry which is preliminary data.</text>
</comment>
<dbReference type="PANTHER" id="PTHR34219">
    <property type="entry name" value="IRON-REGULATED INNER MEMBRANE PROTEIN-RELATED"/>
    <property type="match status" value="1"/>
</dbReference>
<keyword evidence="1" id="KW-1133">Transmembrane helix</keyword>
<feature type="transmembrane region" description="Helical" evidence="1">
    <location>
        <begin position="167"/>
        <end position="188"/>
    </location>
</feature>
<organism evidence="2 3">
    <name type="scientific">Actinokineospora fastidiosa</name>
    <dbReference type="NCBI Taxonomy" id="1816"/>
    <lineage>
        <taxon>Bacteria</taxon>
        <taxon>Bacillati</taxon>
        <taxon>Actinomycetota</taxon>
        <taxon>Actinomycetes</taxon>
        <taxon>Pseudonocardiales</taxon>
        <taxon>Pseudonocardiaceae</taxon>
        <taxon>Actinokineospora</taxon>
    </lineage>
</organism>
<keyword evidence="3" id="KW-1185">Reference proteome</keyword>
<proteinExistence type="predicted"/>
<keyword evidence="1" id="KW-0812">Transmembrane</keyword>
<accession>A0A918LDZ1</accession>
<keyword evidence="1" id="KW-0472">Membrane</keyword>
<dbReference type="Pfam" id="PF03929">
    <property type="entry name" value="PepSY_TM"/>
    <property type="match status" value="1"/>
</dbReference>
<dbReference type="AlphaFoldDB" id="A0A918LDZ1"/>
<reference evidence="2" key="1">
    <citation type="journal article" date="2014" name="Int. J. Syst. Evol. Microbiol.">
        <title>Complete genome sequence of Corynebacterium casei LMG S-19264T (=DSM 44701T), isolated from a smear-ripened cheese.</title>
        <authorList>
            <consortium name="US DOE Joint Genome Institute (JGI-PGF)"/>
            <person name="Walter F."/>
            <person name="Albersmeier A."/>
            <person name="Kalinowski J."/>
            <person name="Ruckert C."/>
        </authorList>
    </citation>
    <scope>NUCLEOTIDE SEQUENCE</scope>
    <source>
        <strain evidence="2">JCM 3276</strain>
    </source>
</reference>
<name>A0A918LDZ1_9PSEU</name>
<gene>
    <name evidence="2" type="ORF">GCM10010171_33930</name>
</gene>
<evidence type="ECO:0000256" key="1">
    <source>
        <dbReference type="SAM" id="Phobius"/>
    </source>
</evidence>
<protein>
    <submittedName>
        <fullName evidence="2">Peptidase</fullName>
    </submittedName>
</protein>